<evidence type="ECO:0000256" key="1">
    <source>
        <dbReference type="SAM" id="MobiDB-lite"/>
    </source>
</evidence>
<feature type="compositionally biased region" description="Polar residues" evidence="1">
    <location>
        <begin position="192"/>
        <end position="204"/>
    </location>
</feature>
<reference evidence="3 4" key="1">
    <citation type="journal article" date="2018" name="Cell">
        <title>The Chara Genome: Secondary Complexity and Implications for Plant Terrestrialization.</title>
        <authorList>
            <person name="Nishiyama T."/>
            <person name="Sakayama H."/>
            <person name="Vries J.D."/>
            <person name="Buschmann H."/>
            <person name="Saint-Marcoux D."/>
            <person name="Ullrich K.K."/>
            <person name="Haas F.B."/>
            <person name="Vanderstraeten L."/>
            <person name="Becker D."/>
            <person name="Lang D."/>
            <person name="Vosolsobe S."/>
            <person name="Rombauts S."/>
            <person name="Wilhelmsson P.K.I."/>
            <person name="Janitza P."/>
            <person name="Kern R."/>
            <person name="Heyl A."/>
            <person name="Rumpler F."/>
            <person name="Villalobos L.I.A.C."/>
            <person name="Clay J.M."/>
            <person name="Skokan R."/>
            <person name="Toyoda A."/>
            <person name="Suzuki Y."/>
            <person name="Kagoshima H."/>
            <person name="Schijlen E."/>
            <person name="Tajeshwar N."/>
            <person name="Catarino B."/>
            <person name="Hetherington A.J."/>
            <person name="Saltykova A."/>
            <person name="Bonnot C."/>
            <person name="Breuninger H."/>
            <person name="Symeonidi A."/>
            <person name="Radhakrishnan G.V."/>
            <person name="Van Nieuwerburgh F."/>
            <person name="Deforce D."/>
            <person name="Chang C."/>
            <person name="Karol K.G."/>
            <person name="Hedrich R."/>
            <person name="Ulvskov P."/>
            <person name="Glockner G."/>
            <person name="Delwiche C.F."/>
            <person name="Petrasek J."/>
            <person name="Van de Peer Y."/>
            <person name="Friml J."/>
            <person name="Beilby M."/>
            <person name="Dolan L."/>
            <person name="Kohara Y."/>
            <person name="Sugano S."/>
            <person name="Fujiyama A."/>
            <person name="Delaux P.-M."/>
            <person name="Quint M."/>
            <person name="TheiBen G."/>
            <person name="Hagemann M."/>
            <person name="Harholt J."/>
            <person name="Dunand C."/>
            <person name="Zachgo S."/>
            <person name="Langdale J."/>
            <person name="Maumus F."/>
            <person name="Straeten D.V.D."/>
            <person name="Gould S.B."/>
            <person name="Rensing S.A."/>
        </authorList>
    </citation>
    <scope>NUCLEOTIDE SEQUENCE [LARGE SCALE GENOMIC DNA]</scope>
    <source>
        <strain evidence="3 4">S276</strain>
    </source>
</reference>
<dbReference type="AlphaFoldDB" id="A0A388KG65"/>
<evidence type="ECO:0000313" key="4">
    <source>
        <dbReference type="Proteomes" id="UP000265515"/>
    </source>
</evidence>
<dbReference type="Proteomes" id="UP000265515">
    <property type="component" value="Unassembled WGS sequence"/>
</dbReference>
<organism evidence="3 4">
    <name type="scientific">Chara braunii</name>
    <name type="common">Braun's stonewort</name>
    <dbReference type="NCBI Taxonomy" id="69332"/>
    <lineage>
        <taxon>Eukaryota</taxon>
        <taxon>Viridiplantae</taxon>
        <taxon>Streptophyta</taxon>
        <taxon>Charophyceae</taxon>
        <taxon>Charales</taxon>
        <taxon>Characeae</taxon>
        <taxon>Chara</taxon>
    </lineage>
</organism>
<comment type="caution">
    <text evidence="3">The sequence shown here is derived from an EMBL/GenBank/DDBJ whole genome shotgun (WGS) entry which is preliminary data.</text>
</comment>
<feature type="region of interest" description="Disordered" evidence="1">
    <location>
        <begin position="192"/>
        <end position="215"/>
    </location>
</feature>
<feature type="compositionally biased region" description="Low complexity" evidence="1">
    <location>
        <begin position="244"/>
        <end position="253"/>
    </location>
</feature>
<dbReference type="Gramene" id="GBG69008">
    <property type="protein sequence ID" value="GBG69008"/>
    <property type="gene ID" value="CBR_g3708"/>
</dbReference>
<sequence length="296" mass="31911">MLGRQRSPSRNSTPTVIVCGLPASPTSRRWCLPSSRLARSGNSPNGRQIYFSHRDLSRTRTVVHERVRHLPFVDTFLTAVCSAALRRYLVTPHCVLSAAVVVFCFMADVFRRLPLLVLVVLLLVVLIVFHVYEEEEGGTCTVSLGSGSTQEWAAMELCRTGGGLYEQSFTDLLRPGLSGDGEDDTVNLSFGLSTGRSSTPSRTLFVNPHPDDDGGQLTVVDRPSKTRALAREATGADPNPSTQAARASSLSRGASGRIQWVQSPCLRHPAWPAVAAIASTLKPPSLMLVTTGTGGR</sequence>
<keyword evidence="2" id="KW-1133">Transmembrane helix</keyword>
<dbReference type="EMBL" id="BFEA01000109">
    <property type="protein sequence ID" value="GBG69008.1"/>
    <property type="molecule type" value="Genomic_DNA"/>
</dbReference>
<feature type="region of interest" description="Disordered" evidence="1">
    <location>
        <begin position="231"/>
        <end position="253"/>
    </location>
</feature>
<proteinExistence type="predicted"/>
<evidence type="ECO:0000313" key="3">
    <source>
        <dbReference type="EMBL" id="GBG69008.1"/>
    </source>
</evidence>
<protein>
    <submittedName>
        <fullName evidence="3">Uncharacterized protein</fullName>
    </submittedName>
</protein>
<keyword evidence="2" id="KW-0812">Transmembrane</keyword>
<evidence type="ECO:0000256" key="2">
    <source>
        <dbReference type="SAM" id="Phobius"/>
    </source>
</evidence>
<feature type="transmembrane region" description="Helical" evidence="2">
    <location>
        <begin position="113"/>
        <end position="132"/>
    </location>
</feature>
<accession>A0A388KG65</accession>
<keyword evidence="4" id="KW-1185">Reference proteome</keyword>
<gene>
    <name evidence="3" type="ORF">CBR_g3708</name>
</gene>
<name>A0A388KG65_CHABU</name>
<keyword evidence="2" id="KW-0472">Membrane</keyword>